<dbReference type="InterPro" id="IPR040449">
    <property type="entry name" value="Peptidase_S66_N"/>
</dbReference>
<dbReference type="InterPro" id="IPR040921">
    <property type="entry name" value="Peptidase_S66C"/>
</dbReference>
<gene>
    <name evidence="8" type="ORF">J2Z53_000028</name>
</gene>
<dbReference type="Gene3D" id="3.40.50.10740">
    <property type="entry name" value="Class I glutamine amidotransferase-like"/>
    <property type="match status" value="1"/>
</dbReference>
<dbReference type="Pfam" id="PF17676">
    <property type="entry name" value="Peptidase_S66C"/>
    <property type="match status" value="1"/>
</dbReference>
<evidence type="ECO:0000259" key="7">
    <source>
        <dbReference type="Pfam" id="PF17676"/>
    </source>
</evidence>
<keyword evidence="3" id="KW-0645">Protease</keyword>
<reference evidence="8 9" key="1">
    <citation type="submission" date="2021-03" db="EMBL/GenBank/DDBJ databases">
        <title>Genomic Encyclopedia of Type Strains, Phase IV (KMG-IV): sequencing the most valuable type-strain genomes for metagenomic binning, comparative biology and taxonomic classification.</title>
        <authorList>
            <person name="Goeker M."/>
        </authorList>
    </citation>
    <scope>NUCLEOTIDE SEQUENCE [LARGE SCALE GENOMIC DNA]</scope>
    <source>
        <strain evidence="8 9">DSM 3984</strain>
    </source>
</reference>
<comment type="caution">
    <text evidence="8">The sequence shown here is derived from an EMBL/GenBank/DDBJ whole genome shotgun (WGS) entry which is preliminary data.</text>
</comment>
<evidence type="ECO:0000313" key="9">
    <source>
        <dbReference type="Proteomes" id="UP000783390"/>
    </source>
</evidence>
<evidence type="ECO:0000313" key="8">
    <source>
        <dbReference type="EMBL" id="MBP1888449.1"/>
    </source>
</evidence>
<keyword evidence="2 8" id="KW-0121">Carboxypeptidase</keyword>
<evidence type="ECO:0000256" key="3">
    <source>
        <dbReference type="ARBA" id="ARBA00022670"/>
    </source>
</evidence>
<dbReference type="Pfam" id="PF02016">
    <property type="entry name" value="Peptidase_S66"/>
    <property type="match status" value="1"/>
</dbReference>
<name>A0ABS4EWU8_9CLOT</name>
<dbReference type="GO" id="GO:0004180">
    <property type="term" value="F:carboxypeptidase activity"/>
    <property type="evidence" value="ECO:0007669"/>
    <property type="project" value="UniProtKB-KW"/>
</dbReference>
<evidence type="ECO:0000256" key="1">
    <source>
        <dbReference type="ARBA" id="ARBA00010233"/>
    </source>
</evidence>
<dbReference type="InterPro" id="IPR027478">
    <property type="entry name" value="LdcA_N"/>
</dbReference>
<dbReference type="InterPro" id="IPR029062">
    <property type="entry name" value="Class_I_gatase-like"/>
</dbReference>
<keyword evidence="5" id="KW-0720">Serine protease</keyword>
<dbReference type="SUPFAM" id="SSF141986">
    <property type="entry name" value="LD-carboxypeptidase A C-terminal domain-like"/>
    <property type="match status" value="1"/>
</dbReference>
<dbReference type="Gene3D" id="3.50.30.60">
    <property type="entry name" value="LD-carboxypeptidase A C-terminal domain-like"/>
    <property type="match status" value="1"/>
</dbReference>
<dbReference type="InterPro" id="IPR003507">
    <property type="entry name" value="S66_fam"/>
</dbReference>
<evidence type="ECO:0000256" key="4">
    <source>
        <dbReference type="ARBA" id="ARBA00022801"/>
    </source>
</evidence>
<dbReference type="PIRSF" id="PIRSF028757">
    <property type="entry name" value="LD-carboxypeptidase"/>
    <property type="match status" value="1"/>
</dbReference>
<keyword evidence="9" id="KW-1185">Reference proteome</keyword>
<proteinExistence type="inferred from homology"/>
<protein>
    <submittedName>
        <fullName evidence="8">Muramoyltetrapeptide carboxypeptidase LdcA involved in peptidoglycan recycling</fullName>
    </submittedName>
</protein>
<dbReference type="Proteomes" id="UP000783390">
    <property type="component" value="Unassembled WGS sequence"/>
</dbReference>
<dbReference type="RefSeq" id="WP_209795191.1">
    <property type="nucleotide sequence ID" value="NZ_JAGGJZ010000001.1"/>
</dbReference>
<comment type="similarity">
    <text evidence="1">Belongs to the peptidase S66 family.</text>
</comment>
<sequence length="284" mass="32365">MKLKENDKVLLVASSNQLQKNNKEILNEIISILKGFKLNVILAKGLIKEDCKFSSGLFRGKELMKGFEDPNIKYIFDISGGDLCNEILPYLDFDLIKNSNAIYFGYSDLSVLLNSIYSNSNKKSYYYNIKTILSNEGLENFYNTFINENINESLFSSWKYKWLIKKEFSGIVVGGNIRCTLKLAGTKYMPEFKYKILFLESNGGDITKIRSFIAQYKMLGIFNDIKGIILGQFTEIDLKNEWEELENIFISICSSKNIPLIKTNDIGHSINSKGICIGGFLKIS</sequence>
<dbReference type="EMBL" id="JAGGJZ010000001">
    <property type="protein sequence ID" value="MBP1888449.1"/>
    <property type="molecule type" value="Genomic_DNA"/>
</dbReference>
<accession>A0ABS4EWU8</accession>
<dbReference type="SUPFAM" id="SSF52317">
    <property type="entry name" value="Class I glutamine amidotransferase-like"/>
    <property type="match status" value="1"/>
</dbReference>
<evidence type="ECO:0000256" key="2">
    <source>
        <dbReference type="ARBA" id="ARBA00022645"/>
    </source>
</evidence>
<keyword evidence="4" id="KW-0378">Hydrolase</keyword>
<feature type="domain" description="LD-carboxypeptidase C-terminal" evidence="7">
    <location>
        <begin position="169"/>
        <end position="280"/>
    </location>
</feature>
<evidence type="ECO:0000256" key="5">
    <source>
        <dbReference type="ARBA" id="ARBA00022825"/>
    </source>
</evidence>
<dbReference type="InterPro" id="IPR027461">
    <property type="entry name" value="Carboxypeptidase_A_C_sf"/>
</dbReference>
<evidence type="ECO:0000259" key="6">
    <source>
        <dbReference type="Pfam" id="PF02016"/>
    </source>
</evidence>
<feature type="domain" description="LD-carboxypeptidase N-terminal" evidence="6">
    <location>
        <begin position="9"/>
        <end position="126"/>
    </location>
</feature>
<dbReference type="PANTHER" id="PTHR30237:SF2">
    <property type="entry name" value="MUREIN TETRAPEPTIDE CARBOXYPEPTIDASE"/>
    <property type="match status" value="1"/>
</dbReference>
<organism evidence="8 9">
    <name type="scientific">Clostridium moniliforme</name>
    <dbReference type="NCBI Taxonomy" id="39489"/>
    <lineage>
        <taxon>Bacteria</taxon>
        <taxon>Bacillati</taxon>
        <taxon>Bacillota</taxon>
        <taxon>Clostridia</taxon>
        <taxon>Eubacteriales</taxon>
        <taxon>Clostridiaceae</taxon>
        <taxon>Clostridium</taxon>
    </lineage>
</organism>
<dbReference type="PANTHER" id="PTHR30237">
    <property type="entry name" value="MURAMOYLTETRAPEPTIDE CARBOXYPEPTIDASE"/>
    <property type="match status" value="1"/>
</dbReference>